<dbReference type="RefSeq" id="WP_019618256.1">
    <property type="nucleotide sequence ID" value="NZ_JBHUNE010000003.1"/>
</dbReference>
<evidence type="ECO:0008006" key="3">
    <source>
        <dbReference type="Google" id="ProtNLM"/>
    </source>
</evidence>
<keyword evidence="2" id="KW-1185">Reference proteome</keyword>
<organism evidence="1 2">
    <name type="scientific">Gulosibacter faecalis</name>
    <dbReference type="NCBI Taxonomy" id="272240"/>
    <lineage>
        <taxon>Bacteria</taxon>
        <taxon>Bacillati</taxon>
        <taxon>Actinomycetota</taxon>
        <taxon>Actinomycetes</taxon>
        <taxon>Micrococcales</taxon>
        <taxon>Microbacteriaceae</taxon>
        <taxon>Gulosibacter</taxon>
    </lineage>
</organism>
<dbReference type="Proteomes" id="UP001597492">
    <property type="component" value="Unassembled WGS sequence"/>
</dbReference>
<evidence type="ECO:0000313" key="1">
    <source>
        <dbReference type="EMBL" id="MFD2757753.1"/>
    </source>
</evidence>
<dbReference type="EMBL" id="JBHUNE010000003">
    <property type="protein sequence ID" value="MFD2757753.1"/>
    <property type="molecule type" value="Genomic_DNA"/>
</dbReference>
<comment type="caution">
    <text evidence="1">The sequence shown here is derived from an EMBL/GenBank/DDBJ whole genome shotgun (WGS) entry which is preliminary data.</text>
</comment>
<protein>
    <recommendedName>
        <fullName evidence="3">Lipoprotein</fullName>
    </recommendedName>
</protein>
<gene>
    <name evidence="1" type="ORF">ACFSW7_05100</name>
</gene>
<accession>A0ABW5UXN7</accession>
<proteinExistence type="predicted"/>
<sequence length="482" mass="50635">MTAVIAAIALPFVGLVGCSADDLRITPRAEAAPPTVLDAEDASAASIAASEQLFESSGLVFVATAGYEAQLADDAVAAGAPLLVDGAGLPAELERLGVRVVVHASDDSPEGAGEFEQVSINGDADPATTDLPDVERGEPSVSAVLFTDEDAPAAAVAPKASVEAVGGSVEVLPAGDPRTSSETVAIARDHADATVLAIGAEFGETETFAARFATAATATEVPGGGMLPLDDRILVADYGHPGDGALGVLGEHDLDWAVRDVKERAAEYQALTDTQVVPTFEISATVASASAGDDGDYSSESDVESLRPWIDRAAEEGIYVVLDLQPGHTSFLDQAKLYEELLREPNVGLALDPEWRLAPGEQHMVQIGSVSADEVNATLDWLADLTAEHQLPQKAVVLHQFRGDMLEDRDEIDTSHDELRLVVHVDGHGTPPLKFETWNALVADLPDGILLGWKNFIDEDTPTFTPAETLAVEPQPSLVTYQ</sequence>
<name>A0ABW5UXN7_9MICO</name>
<reference evidence="2" key="1">
    <citation type="journal article" date="2019" name="Int. J. Syst. Evol. Microbiol.">
        <title>The Global Catalogue of Microorganisms (GCM) 10K type strain sequencing project: providing services to taxonomists for standard genome sequencing and annotation.</title>
        <authorList>
            <consortium name="The Broad Institute Genomics Platform"/>
            <consortium name="The Broad Institute Genome Sequencing Center for Infectious Disease"/>
            <person name="Wu L."/>
            <person name="Ma J."/>
        </authorList>
    </citation>
    <scope>NUCLEOTIDE SEQUENCE [LARGE SCALE GENOMIC DNA]</scope>
    <source>
        <strain evidence="2">TISTR 1514</strain>
    </source>
</reference>
<evidence type="ECO:0000313" key="2">
    <source>
        <dbReference type="Proteomes" id="UP001597492"/>
    </source>
</evidence>